<dbReference type="InterPro" id="IPR042237">
    <property type="entry name" value="PTRHD1"/>
</dbReference>
<sequence>MTSIQPLKMYIIVRNDLIKAAHASMACIHQERNNENVIKYLNDLHSMHKVVLQAKDQEHLQKISADLDKLNIKHCMWTEQPENFSTCIATIPVTREEISPAVKKLKLFS</sequence>
<dbReference type="Gene3D" id="3.40.1490.10">
    <property type="entry name" value="Bit1"/>
    <property type="match status" value="1"/>
</dbReference>
<keyword evidence="5" id="KW-1185">Reference proteome</keyword>
<keyword evidence="2" id="KW-0378">Hydrolase</keyword>
<accession>A0A2T9ZKC2</accession>
<dbReference type="OrthoDB" id="201213at2759"/>
<evidence type="ECO:0000256" key="3">
    <source>
        <dbReference type="ARBA" id="ARBA00048707"/>
    </source>
</evidence>
<comment type="caution">
    <text evidence="4">The sequence shown here is derived from an EMBL/GenBank/DDBJ whole genome shotgun (WGS) entry which is preliminary data.</text>
</comment>
<dbReference type="PANTHER" id="PTHR46194:SF1">
    <property type="entry name" value="PEPTIDYL-TRNA HYDROLASE PTRHD1-RELATED"/>
    <property type="match status" value="1"/>
</dbReference>
<evidence type="ECO:0000256" key="1">
    <source>
        <dbReference type="ARBA" id="ARBA00013260"/>
    </source>
</evidence>
<organism evidence="4 5">
    <name type="scientific">Smittium megazygosporum</name>
    <dbReference type="NCBI Taxonomy" id="133381"/>
    <lineage>
        <taxon>Eukaryota</taxon>
        <taxon>Fungi</taxon>
        <taxon>Fungi incertae sedis</taxon>
        <taxon>Zoopagomycota</taxon>
        <taxon>Kickxellomycotina</taxon>
        <taxon>Harpellomycetes</taxon>
        <taxon>Harpellales</taxon>
        <taxon>Legeriomycetaceae</taxon>
        <taxon>Smittium</taxon>
    </lineage>
</organism>
<proteinExistence type="predicted"/>
<dbReference type="Proteomes" id="UP000245609">
    <property type="component" value="Unassembled WGS sequence"/>
</dbReference>
<gene>
    <name evidence="4" type="ORF">BB560_000417</name>
</gene>
<evidence type="ECO:0000313" key="5">
    <source>
        <dbReference type="Proteomes" id="UP000245609"/>
    </source>
</evidence>
<evidence type="ECO:0000256" key="2">
    <source>
        <dbReference type="ARBA" id="ARBA00022801"/>
    </source>
</evidence>
<dbReference type="PANTHER" id="PTHR46194">
    <property type="entry name" value="PEPTIDYL-TRNA HYDROLASE PTRHD1-RELATED"/>
    <property type="match status" value="1"/>
</dbReference>
<dbReference type="InterPro" id="IPR002833">
    <property type="entry name" value="PTH2"/>
</dbReference>
<dbReference type="InterPro" id="IPR023476">
    <property type="entry name" value="Pep_tRNA_hydro_II_dom_sf"/>
</dbReference>
<dbReference type="AlphaFoldDB" id="A0A2T9ZKC2"/>
<dbReference type="Pfam" id="PF01981">
    <property type="entry name" value="PTH2"/>
    <property type="match status" value="1"/>
</dbReference>
<dbReference type="SUPFAM" id="SSF102462">
    <property type="entry name" value="Peptidyl-tRNA hydrolase II"/>
    <property type="match status" value="1"/>
</dbReference>
<comment type="catalytic activity">
    <reaction evidence="3">
        <text>an N-acyl-L-alpha-aminoacyl-tRNA + H2O = an N-acyl-L-amino acid + a tRNA + H(+)</text>
        <dbReference type="Rhea" id="RHEA:54448"/>
        <dbReference type="Rhea" id="RHEA-COMP:10123"/>
        <dbReference type="Rhea" id="RHEA-COMP:13883"/>
        <dbReference type="ChEBI" id="CHEBI:15377"/>
        <dbReference type="ChEBI" id="CHEBI:15378"/>
        <dbReference type="ChEBI" id="CHEBI:59874"/>
        <dbReference type="ChEBI" id="CHEBI:78442"/>
        <dbReference type="ChEBI" id="CHEBI:138191"/>
        <dbReference type="EC" id="3.1.1.29"/>
    </reaction>
</comment>
<dbReference type="EC" id="3.1.1.29" evidence="1"/>
<protein>
    <recommendedName>
        <fullName evidence="1">peptidyl-tRNA hydrolase</fullName>
        <ecNumber evidence="1">3.1.1.29</ecNumber>
    </recommendedName>
</protein>
<name>A0A2T9ZKC2_9FUNG</name>
<evidence type="ECO:0000313" key="4">
    <source>
        <dbReference type="EMBL" id="PVV05066.1"/>
    </source>
</evidence>
<dbReference type="EMBL" id="MBFS01000044">
    <property type="protein sequence ID" value="PVV05066.1"/>
    <property type="molecule type" value="Genomic_DNA"/>
</dbReference>
<reference evidence="4 5" key="1">
    <citation type="journal article" date="2018" name="MBio">
        <title>Comparative Genomics Reveals the Core Gene Toolbox for the Fungus-Insect Symbiosis.</title>
        <authorList>
            <person name="Wang Y."/>
            <person name="Stata M."/>
            <person name="Wang W."/>
            <person name="Stajich J.E."/>
            <person name="White M.M."/>
            <person name="Moncalvo J.M."/>
        </authorList>
    </citation>
    <scope>NUCLEOTIDE SEQUENCE [LARGE SCALE GENOMIC DNA]</scope>
    <source>
        <strain evidence="4 5">SC-DP-2</strain>
    </source>
</reference>
<dbReference type="GO" id="GO:0004045">
    <property type="term" value="F:peptidyl-tRNA hydrolase activity"/>
    <property type="evidence" value="ECO:0007669"/>
    <property type="project" value="UniProtKB-EC"/>
</dbReference>